<evidence type="ECO:0000256" key="15">
    <source>
        <dbReference type="SAM" id="MobiDB-lite"/>
    </source>
</evidence>
<keyword evidence="16" id="KW-0472">Membrane</keyword>
<keyword evidence="10" id="KW-0347">Helicase</keyword>
<dbReference type="InterPro" id="IPR009003">
    <property type="entry name" value="Peptidase_S1_PA"/>
</dbReference>
<keyword evidence="3" id="KW-0696">RNA-directed RNA polymerase</keyword>
<protein>
    <recommendedName>
        <fullName evidence="2">Genome polyprotein</fullName>
    </recommendedName>
</protein>
<keyword evidence="14" id="KW-0693">Viral RNA replication</keyword>
<dbReference type="InterPro" id="IPR029053">
    <property type="entry name" value="Viral_coat"/>
</dbReference>
<dbReference type="SUPFAM" id="SSF88633">
    <property type="entry name" value="Positive stranded ssRNA viruses"/>
    <property type="match status" value="2"/>
</dbReference>
<evidence type="ECO:0000259" key="17">
    <source>
        <dbReference type="PROSITE" id="PS50507"/>
    </source>
</evidence>
<evidence type="ECO:0000256" key="3">
    <source>
        <dbReference type="ARBA" id="ARBA00022484"/>
    </source>
</evidence>
<keyword evidence="9" id="KW-0378">Hydrolase</keyword>
<feature type="domain" description="RdRp catalytic" evidence="17">
    <location>
        <begin position="2066"/>
        <end position="2190"/>
    </location>
</feature>
<dbReference type="Gene3D" id="2.60.120.20">
    <property type="match status" value="2"/>
</dbReference>
<dbReference type="GO" id="GO:0039694">
    <property type="term" value="P:viral RNA genome replication"/>
    <property type="evidence" value="ECO:0007669"/>
    <property type="project" value="InterPro"/>
</dbReference>
<dbReference type="GO" id="GO:0003968">
    <property type="term" value="F:RNA-directed RNA polymerase activity"/>
    <property type="evidence" value="ECO:0007669"/>
    <property type="project" value="UniProtKB-KW"/>
</dbReference>
<evidence type="ECO:0000256" key="9">
    <source>
        <dbReference type="ARBA" id="ARBA00022801"/>
    </source>
</evidence>
<accession>A0A166HQR9</accession>
<dbReference type="GO" id="GO:0006351">
    <property type="term" value="P:DNA-templated transcription"/>
    <property type="evidence" value="ECO:0007669"/>
    <property type="project" value="InterPro"/>
</dbReference>
<keyword evidence="5" id="KW-0645">Protease</keyword>
<evidence type="ECO:0000313" key="19">
    <source>
        <dbReference type="EMBL" id="ANA09085.1"/>
    </source>
</evidence>
<dbReference type="Gene3D" id="3.30.70.270">
    <property type="match status" value="1"/>
</dbReference>
<evidence type="ECO:0000256" key="4">
    <source>
        <dbReference type="ARBA" id="ARBA00022561"/>
    </source>
</evidence>
<feature type="transmembrane region" description="Helical" evidence="16">
    <location>
        <begin position="432"/>
        <end position="457"/>
    </location>
</feature>
<dbReference type="EMBL" id="KT833064">
    <property type="protein sequence ID" value="ANA09085.1"/>
    <property type="molecule type" value="Genomic_RNA"/>
</dbReference>
<dbReference type="GO" id="GO:0005198">
    <property type="term" value="F:structural molecule activity"/>
    <property type="evidence" value="ECO:0007669"/>
    <property type="project" value="InterPro"/>
</dbReference>
<keyword evidence="6" id="KW-0808">Transferase</keyword>
<dbReference type="SUPFAM" id="SSF50494">
    <property type="entry name" value="Trypsin-like serine proteases"/>
    <property type="match status" value="1"/>
</dbReference>
<keyword evidence="7" id="KW-0548">Nucleotidyltransferase</keyword>
<reference evidence="19" key="2">
    <citation type="journal article" date="2016" name="J. Gen. Virol.">
        <title>Highly diverse posaviruses in swine faeces are aquatic in origin.</title>
        <authorList>
            <person name="Hause B.M."/>
            <person name="Palinski R."/>
            <person name="Hesse R."/>
            <person name="Anderson G."/>
        </authorList>
    </citation>
    <scope>NUCLEOTIDE SEQUENCE</scope>
    <source>
        <strain evidence="19">9754</strain>
    </source>
</reference>
<dbReference type="GO" id="GO:0019028">
    <property type="term" value="C:viral capsid"/>
    <property type="evidence" value="ECO:0007669"/>
    <property type="project" value="UniProtKB-KW"/>
</dbReference>
<evidence type="ECO:0000256" key="11">
    <source>
        <dbReference type="ARBA" id="ARBA00022807"/>
    </source>
</evidence>
<evidence type="ECO:0000256" key="14">
    <source>
        <dbReference type="ARBA" id="ARBA00022953"/>
    </source>
</evidence>
<keyword evidence="4" id="KW-0167">Capsid protein</keyword>
<evidence type="ECO:0000256" key="2">
    <source>
        <dbReference type="ARBA" id="ARBA00020107"/>
    </source>
</evidence>
<evidence type="ECO:0000259" key="18">
    <source>
        <dbReference type="PROSITE" id="PS51218"/>
    </source>
</evidence>
<evidence type="ECO:0000256" key="5">
    <source>
        <dbReference type="ARBA" id="ARBA00022670"/>
    </source>
</evidence>
<dbReference type="PROSITE" id="PS51218">
    <property type="entry name" value="SF3_HELICASE_2"/>
    <property type="match status" value="1"/>
</dbReference>
<keyword evidence="8" id="KW-0547">Nucleotide-binding</keyword>
<organism evidence="19">
    <name type="scientific">Posavirus 1</name>
    <dbReference type="NCBI Taxonomy" id="1105380"/>
    <lineage>
        <taxon>Viruses</taxon>
        <taxon>Riboviria</taxon>
        <taxon>Orthornavirae</taxon>
        <taxon>Pisuviricota</taxon>
        <taxon>Pisoniviricetes</taxon>
        <taxon>Picornavirales</taxon>
        <taxon>Posavirus</taxon>
    </lineage>
</organism>
<dbReference type="InterPro" id="IPR007094">
    <property type="entry name" value="RNA-dir_pol_PSvirus"/>
</dbReference>
<evidence type="ECO:0000256" key="16">
    <source>
        <dbReference type="SAM" id="Phobius"/>
    </source>
</evidence>
<keyword evidence="12" id="KW-0067">ATP-binding</keyword>
<dbReference type="GO" id="GO:0003723">
    <property type="term" value="F:RNA binding"/>
    <property type="evidence" value="ECO:0007669"/>
    <property type="project" value="InterPro"/>
</dbReference>
<dbReference type="CDD" id="cd23169">
    <property type="entry name" value="ps-ssRNAv-Picornavirales"/>
    <property type="match status" value="1"/>
</dbReference>
<feature type="region of interest" description="Disordered" evidence="15">
    <location>
        <begin position="998"/>
        <end position="1069"/>
    </location>
</feature>
<dbReference type="GO" id="GO:0005524">
    <property type="term" value="F:ATP binding"/>
    <property type="evidence" value="ECO:0007669"/>
    <property type="project" value="UniProtKB-KW"/>
</dbReference>
<evidence type="ECO:0000256" key="1">
    <source>
        <dbReference type="ARBA" id="ARBA00004328"/>
    </source>
</evidence>
<dbReference type="Pfam" id="PF00910">
    <property type="entry name" value="RNA_helicase"/>
    <property type="match status" value="1"/>
</dbReference>
<evidence type="ECO:0000256" key="7">
    <source>
        <dbReference type="ARBA" id="ARBA00022695"/>
    </source>
</evidence>
<dbReference type="GO" id="GO:0003724">
    <property type="term" value="F:RNA helicase activity"/>
    <property type="evidence" value="ECO:0007669"/>
    <property type="project" value="InterPro"/>
</dbReference>
<sequence length="3070" mass="339772">MERSINGWLSVSSGALVVAIPDVVITYIASDSNSCGSTVSSSCSTNSNNVTGSNSNNATDSMFEKLSYVNIDNVLDPDIPHVTEIHRKRISDDILESQGCTCSEPILTPRVFSFSTLGMRKSELFDPLYLHKYNKVFCNSYHDITLSMIKNGSINLDKLDSYCNGKLFDGQIDPNAHVPIDFVFDHSNMGIILVDPMKTISYCSSLFTTVINIVRIYDQVPAAKWRTADHAIVDLINQNFSLYILSFTQEELMQYAIACCQRYHYSHVAEFVNVLLTYYQILSTFISDYDCPASKLVVSSFMARYSLDHYWQYAEAQDGIFSDFWNLLKSASGLFKGTFETVIKAATGVATTTLTKSMNFLANTLDPTCSVISSVLNSISSVITKLFTALNITIEWVEEKADDIVTGFEALFDLISLKVKYTQKNTAKLTRVGLAFMLVVLGVWIACQIGFFGYNLLTKMLDILSKFSSSYTRMEPQGADVGPGELSIPGTIISLICIFVCGWEYADHPIINNIGKLITRFAPMKASMEKALSCVCSLLPACISRFIFSLSPESSDAVLADISDFITDVNVARVFSTTPSAIISDEYVNILSELMTRGDALVKRVSADSKIAQSPLYAPFFQSLSQITALTTNIVQIRRSSEARPRPTWVHFFGDAGAGKTFFVQNASTLFAGIRRFDGKSESCPKSYVIPTASQYWDGFQQDVYPITVFEEIWGVLDGQSALQIDYPNTLLQLMSSATFMPPMAAITSGVVGMKGTTFNSTLFLSCHNNALPNNWGGDAYALARRMNYIFKVIAPTSSKPYCETQKMLDSKGNVHEVTVEYYCGRKGIDSDQDCFMMKYAQGEKVVVKPCVLTVDLYRKAWRFVPYLTQVQNNTPEIIATELAKNPADSNSLKTQSLTVDEVVSNILSTVDFNVAGFLKSAESSGLKYNLKLKESYDALYRAIVFEKNPQKVFEAIVDNQVEAVRDNLDPTEGVVNNTLEAVDDVIDGVIAEVKNQSSEFQSVNSDSDPEEIYKPDGDEPAPAPDPDPDTAVSNAEAQGPFSKRTSKSSNDSSEVELSQFDGKVDPQTFLDNSRDLVRRVTNAMKGGPRDVEDPISRKIIRGLVRTLPAVKSNDPIIVEPNVAGQNITGAVLNAAFAESYGTLFESLFAVVSTGLSYSPSLANCSIYFFGQSISDPKVPFANHPFFSPKFNTDIFYQYLSLIRPITTIAPGFPAEIKSHPLFIIAEDSIYYLVDRNGTVIRSMDDLRVGETNSYGVSNYDFAILSPTNPIASGLLYWNENAYQLVNFDPVKNVSALVSNGQTARSRGAYSPFIIQHSDDPFAPSCYQGGWKICVHCLRCYHPVIYPLLEGSKCTSIVSHGYHSLIELSEVSSANLSALSFTVPKPDYSYFCSMAVLTLALSKLTDGTKRVEHRSLHFTYDLAKVINESQLLKGSGKDVVETASTMKVSTCDSYGVVDTMPSIPVLYDDDVKHVDVIDNSVINKALTPQSHSFVSYLVIGASLCGVVYALYKSFFPSKAKLWESQSEPPTRVTAAIRRNNTPKYSHLSDLKTVPNAVLKGEAESAVQMTTAEVTVDGVTIKGFMPMSNIFVTYTHSLVKLLKSHNALDSIEVKVHLSSGDREYYLRNYEPDPNNDVVVDLENDLLAWKLPPQVQSVPDRLSLLCTNDELASVVNNQICFAGNGYHYANCTDSPITYQAELLENQVYEYYHRHSCAYPIPTSKGDCGTLIYCVSGPAMNKVVAMHVAGFRFAKTGAGVWLSREVVIGLLNELGVYNKQSRSKTTVVEVVDTVESQGPNSFYNRLKDLSGPNLVGITRVPPAEQVNLPDKTAYVPTGFVAHPDYKFKQPAIMNCEDSRAKGRDPVHINLEEMCSIDVPEVNEDLVKKCSSIQIQKLHHDIDFPIGARELTFEEAILGVPKYLSSIKLESSAGYPLTLYATDKGKKSFIWFEGDVCYVDRTFKNQVLEIYSLLKAGDRAVFDKYPFYWLGFEKDELRKQKKIDGCQTRMIFCNSLLYTVAFRMLFGSLLCAFNNNAGKSIFASGLNINSKDCHLYYSQLRKVDNPNHAPNLIVGDYSGFDRHYHPLFQKYAYEAMYDLILSKYENPPPRCAWDLFVEHELSTNVQIGDARLEFKHSHFSGCFFTTPENCLVNELYFMYCFYSIYPEGDWSDIQFIALGDDHLVAVPVEKYPEFNMIKVYEVMKEIGQVYTDANKNVPTVPFYSYIDSTFLGSAPKYVSDSYVGALSLETLYGNLGYMTKKTDFVALIESFLDLASIHDEKTYQEYWNWINMNSRAVYGRTFAYNYIGRRNRQYERSALSNDTFVFCYAQGPTTMNDINPESTVPTVNEPVSEVYVAGASKIKPSTLTIGTDSLMHWFDFTWNSTNPRGYFLAHKNLPGDALKTNILQVLPFAYNSLWRGDVEICFQVNGTPFMAGALIVYFNPLRHNGYSTAIENTLTGEHVILQACNSDSVTFLIPYRYFNELMSTDKMIDSPSTECLGSLHVAVLSPLVSATATSVSVSVWVRFPNSQFFNPKKPHTLAEAQGPNSSGSSGLSLGDLLGLVPGGETALNAINTVSKVANGVSKTLNSKFIPLDNTPVAGGSLPTSMQFPSMSKAYGAYPTTSLQLDPSVVYGKSRELFDAGDTKLSSLVARTCILKNASWTTSQTPGTALASFPLSSTCTSNSSTLNSLPMNLAIANCFQYMHCDFEIGITAFKTRFHSGRLRATVNYGGSETVNGNYVFSQVIDFSGEACTHKVLVPWSFIREYMVTAQGSYNESLGLFTLEILNPLVAASSNVAASVDVMLTISLVNASFAVPTAIPPFNTAQVSVGVPQGPEQDDAVVETEVPEVLTNTVATKIDTTTPMSNFHVVDDIMELARRMRPVNISKFERNAAYQTSFNSYALPLHPYMLFGADLFSAYAGGIHLRVKSNMSLFSYLPLWTADTNGDNYFAYEVNGLYSTSGLKITGSDNLFSIPYELSFPLPDGSNYFDCIVPYQMPFNFIASNKSIVSAVPDTLGYLFGFSAEVPNGFVFMGAADDGLFGYFNPPSRFYRTTNKTKKAVLLGSLFYPATA</sequence>
<dbReference type="SUPFAM" id="SSF56672">
    <property type="entry name" value="DNA/RNA polymerases"/>
    <property type="match status" value="1"/>
</dbReference>
<dbReference type="CDD" id="cd00205">
    <property type="entry name" value="rhv_like"/>
    <property type="match status" value="1"/>
</dbReference>
<evidence type="ECO:0000256" key="13">
    <source>
        <dbReference type="ARBA" id="ARBA00022844"/>
    </source>
</evidence>
<comment type="subcellular location">
    <subcellularLocation>
        <location evidence="1">Virion</location>
    </subcellularLocation>
</comment>
<name>A0A166HQR9_9VIRU</name>
<dbReference type="InterPro" id="IPR043128">
    <property type="entry name" value="Rev_trsase/Diguanyl_cyclase"/>
</dbReference>
<evidence type="ECO:0000256" key="12">
    <source>
        <dbReference type="ARBA" id="ARBA00022840"/>
    </source>
</evidence>
<dbReference type="InterPro" id="IPR001205">
    <property type="entry name" value="RNA-dir_pol_C"/>
</dbReference>
<dbReference type="PROSITE" id="PS50507">
    <property type="entry name" value="RDRP_SSRNA_POS"/>
    <property type="match status" value="1"/>
</dbReference>
<proteinExistence type="predicted"/>
<dbReference type="InterPro" id="IPR001676">
    <property type="entry name" value="Picornavirus_capsid"/>
</dbReference>
<reference evidence="19" key="1">
    <citation type="submission" date="2015-09" db="EMBL/GenBank/DDBJ databases">
        <authorList>
            <person name="Jackson K.R."/>
            <person name="Lunt B.L."/>
            <person name="Fisher J.N.B."/>
            <person name="Gardner A.V."/>
            <person name="Bailey M.E."/>
            <person name="Deus L.M."/>
            <person name="Earl A.S."/>
            <person name="Gibby P.D."/>
            <person name="Hartmann K.A."/>
            <person name="Liu J.E."/>
            <person name="Manci A.M."/>
            <person name="Nielsen D.A."/>
            <person name="Solomon M.B."/>
            <person name="Breakwell D.P."/>
            <person name="Burnett S.H."/>
            <person name="Grose J.H."/>
        </authorList>
    </citation>
    <scope>NUCLEOTIDE SEQUENCE</scope>
    <source>
        <strain evidence="19">9754</strain>
    </source>
</reference>
<dbReference type="Pfam" id="PF00073">
    <property type="entry name" value="Rhv"/>
    <property type="match status" value="1"/>
</dbReference>
<keyword evidence="11" id="KW-0788">Thiol protease</keyword>
<feature type="domain" description="SF3 helicase" evidence="18">
    <location>
        <begin position="624"/>
        <end position="810"/>
    </location>
</feature>
<feature type="compositionally biased region" description="Polar residues" evidence="15">
    <location>
        <begin position="998"/>
        <end position="1007"/>
    </location>
</feature>
<keyword evidence="13" id="KW-0946">Virion</keyword>
<evidence type="ECO:0000256" key="10">
    <source>
        <dbReference type="ARBA" id="ARBA00022806"/>
    </source>
</evidence>
<dbReference type="InterPro" id="IPR043502">
    <property type="entry name" value="DNA/RNA_pol_sf"/>
</dbReference>
<keyword evidence="16" id="KW-0812">Transmembrane</keyword>
<evidence type="ECO:0000256" key="8">
    <source>
        <dbReference type="ARBA" id="ARBA00022741"/>
    </source>
</evidence>
<dbReference type="GO" id="GO:0006508">
    <property type="term" value="P:proteolysis"/>
    <property type="evidence" value="ECO:0007669"/>
    <property type="project" value="UniProtKB-KW"/>
</dbReference>
<keyword evidence="16" id="KW-1133">Transmembrane helix</keyword>
<dbReference type="InterPro" id="IPR014759">
    <property type="entry name" value="Helicase_SF3_ssRNA_vir"/>
</dbReference>
<dbReference type="GO" id="GO:0008234">
    <property type="term" value="F:cysteine-type peptidase activity"/>
    <property type="evidence" value="ECO:0007669"/>
    <property type="project" value="UniProtKB-KW"/>
</dbReference>
<evidence type="ECO:0000256" key="6">
    <source>
        <dbReference type="ARBA" id="ARBA00022679"/>
    </source>
</evidence>
<dbReference type="InterPro" id="IPR033703">
    <property type="entry name" value="Rhv-like"/>
</dbReference>
<dbReference type="InterPro" id="IPR000605">
    <property type="entry name" value="Helicase_SF3_ssDNA/RNA_vir"/>
</dbReference>
<dbReference type="Pfam" id="PF00680">
    <property type="entry name" value="RdRP_1"/>
    <property type="match status" value="1"/>
</dbReference>